<dbReference type="InterPro" id="IPR041227">
    <property type="entry name" value="FluMu_N"/>
</dbReference>
<sequence length="128" mass="13612">MDNTQLFSAVVQNKVKDGYRRAGISLAKGENVLPSITETQLKQLQADPRLVVTQTEQASLQNGGKGLSQHSPDDGSKSNLDGGVVPANLTVEQLKAKLTELGVEFKSDALKAELVGLLTTALKPKEGE</sequence>
<dbReference type="Pfam" id="PF12949">
    <property type="entry name" value="HeH"/>
    <property type="match status" value="1"/>
</dbReference>
<dbReference type="Gene3D" id="1.10.720.30">
    <property type="entry name" value="SAP domain"/>
    <property type="match status" value="1"/>
</dbReference>
<dbReference type="RefSeq" id="WP_125134692.1">
    <property type="nucleotide sequence ID" value="NZ_RRUC01000015.1"/>
</dbReference>
<dbReference type="InterPro" id="IPR036269">
    <property type="entry name" value="Rho_N_sf"/>
</dbReference>
<evidence type="ECO:0000313" key="4">
    <source>
        <dbReference type="EMBL" id="RRN04679.1"/>
    </source>
</evidence>
<dbReference type="STRING" id="1263831.F543_5880"/>
<dbReference type="Gene3D" id="3.40.5.80">
    <property type="match status" value="1"/>
</dbReference>
<dbReference type="InterPro" id="IPR025856">
    <property type="entry name" value="HeH/LEM_domain"/>
</dbReference>
<evidence type="ECO:0000256" key="1">
    <source>
        <dbReference type="SAM" id="MobiDB-lite"/>
    </source>
</evidence>
<dbReference type="EMBL" id="RRUC01000015">
    <property type="protein sequence ID" value="RRN04679.1"/>
    <property type="molecule type" value="Genomic_DNA"/>
</dbReference>
<reference evidence="4 5" key="1">
    <citation type="submission" date="2018-11" db="EMBL/GenBank/DDBJ databases">
        <title>Whole genome sequence of Bibersteinia trehalosi strain OADDL-BT1 an multidrug resistant pathogen isolate.</title>
        <authorList>
            <person name="Couger M."/>
            <person name="Ramachandran A."/>
        </authorList>
    </citation>
    <scope>NUCLEOTIDE SEQUENCE [LARGE SCALE GENOMIC DNA]</scope>
    <source>
        <strain evidence="4 5">OADDL-BT1</strain>
    </source>
</reference>
<feature type="region of interest" description="Disordered" evidence="1">
    <location>
        <begin position="54"/>
        <end position="84"/>
    </location>
</feature>
<comment type="caution">
    <text evidence="4">The sequence shown here is derived from an EMBL/GenBank/DDBJ whole genome shotgun (WGS) entry which is preliminary data.</text>
</comment>
<evidence type="ECO:0000259" key="2">
    <source>
        <dbReference type="Pfam" id="PF12949"/>
    </source>
</evidence>
<name>A0A3R8SRL0_BIBTR</name>
<proteinExistence type="predicted"/>
<evidence type="ECO:0000259" key="3">
    <source>
        <dbReference type="Pfam" id="PF17891"/>
    </source>
</evidence>
<dbReference type="Pfam" id="PF17891">
    <property type="entry name" value="FluMu_N"/>
    <property type="match status" value="1"/>
</dbReference>
<protein>
    <recommendedName>
        <fullName evidence="6">Mu-like prophage FluMu N-terminal domain-containing protein</fullName>
    </recommendedName>
</protein>
<accession>A0A3R8SRL0</accession>
<feature type="domain" description="Mu-like prophage FluMu N-terminal" evidence="3">
    <location>
        <begin position="10"/>
        <end position="56"/>
    </location>
</feature>
<dbReference type="InterPro" id="IPR036361">
    <property type="entry name" value="SAP_dom_sf"/>
</dbReference>
<dbReference type="SUPFAM" id="SSF68912">
    <property type="entry name" value="Rho N-terminal domain-like"/>
    <property type="match status" value="1"/>
</dbReference>
<feature type="domain" description="HeH/LEM" evidence="2">
    <location>
        <begin position="86"/>
        <end position="118"/>
    </location>
</feature>
<organism evidence="4 5">
    <name type="scientific">Bibersteinia trehalosi</name>
    <name type="common">Pasteurella trehalosi</name>
    <dbReference type="NCBI Taxonomy" id="47735"/>
    <lineage>
        <taxon>Bacteria</taxon>
        <taxon>Pseudomonadati</taxon>
        <taxon>Pseudomonadota</taxon>
        <taxon>Gammaproteobacteria</taxon>
        <taxon>Pasteurellales</taxon>
        <taxon>Pasteurellaceae</taxon>
        <taxon>Bibersteinia</taxon>
    </lineage>
</organism>
<dbReference type="AlphaFoldDB" id="A0A3R8SRL0"/>
<gene>
    <name evidence="4" type="ORF">EIM44_04370</name>
</gene>
<dbReference type="Proteomes" id="UP000276010">
    <property type="component" value="Unassembled WGS sequence"/>
</dbReference>
<evidence type="ECO:0008006" key="6">
    <source>
        <dbReference type="Google" id="ProtNLM"/>
    </source>
</evidence>
<dbReference type="SUPFAM" id="SSF160059">
    <property type="entry name" value="PriA/YqbF domain"/>
    <property type="match status" value="1"/>
</dbReference>
<dbReference type="CDD" id="cd12935">
    <property type="entry name" value="LEM_like"/>
    <property type="match status" value="1"/>
</dbReference>
<evidence type="ECO:0000313" key="5">
    <source>
        <dbReference type="Proteomes" id="UP000276010"/>
    </source>
</evidence>